<dbReference type="CDD" id="cd04301">
    <property type="entry name" value="NAT_SF"/>
    <property type="match status" value="1"/>
</dbReference>
<dbReference type="PROSITE" id="PS51186">
    <property type="entry name" value="GNAT"/>
    <property type="match status" value="1"/>
</dbReference>
<dbReference type="InterPro" id="IPR016181">
    <property type="entry name" value="Acyl_CoA_acyltransferase"/>
</dbReference>
<dbReference type="Gene3D" id="3.40.630.30">
    <property type="match status" value="1"/>
</dbReference>
<dbReference type="GO" id="GO:0016747">
    <property type="term" value="F:acyltransferase activity, transferring groups other than amino-acyl groups"/>
    <property type="evidence" value="ECO:0007669"/>
    <property type="project" value="InterPro"/>
</dbReference>
<dbReference type="KEGG" id="aup:AsAng_0013260"/>
<evidence type="ECO:0000313" key="2">
    <source>
        <dbReference type="EMBL" id="BDS10617.1"/>
    </source>
</evidence>
<name>A0A916DRT6_9BACT</name>
<protein>
    <submittedName>
        <fullName evidence="2">GNAT family N-acetyltransferase</fullName>
    </submittedName>
</protein>
<dbReference type="Proteomes" id="UP001060919">
    <property type="component" value="Chromosome"/>
</dbReference>
<dbReference type="RefSeq" id="WP_264791905.1">
    <property type="nucleotide sequence ID" value="NZ_AP026867.1"/>
</dbReference>
<feature type="domain" description="N-acetyltransferase" evidence="1">
    <location>
        <begin position="2"/>
        <end position="150"/>
    </location>
</feature>
<dbReference type="SUPFAM" id="SSF55729">
    <property type="entry name" value="Acyl-CoA N-acyltransferases (Nat)"/>
    <property type="match status" value="1"/>
</dbReference>
<evidence type="ECO:0000313" key="3">
    <source>
        <dbReference type="Proteomes" id="UP001060919"/>
    </source>
</evidence>
<proteinExistence type="predicted"/>
<accession>A0A916DRT6</accession>
<evidence type="ECO:0000259" key="1">
    <source>
        <dbReference type="PROSITE" id="PS51186"/>
    </source>
</evidence>
<dbReference type="InterPro" id="IPR000182">
    <property type="entry name" value="GNAT_dom"/>
</dbReference>
<organism evidence="2 3">
    <name type="scientific">Aureispira anguillae</name>
    <dbReference type="NCBI Taxonomy" id="2864201"/>
    <lineage>
        <taxon>Bacteria</taxon>
        <taxon>Pseudomonadati</taxon>
        <taxon>Bacteroidota</taxon>
        <taxon>Saprospiria</taxon>
        <taxon>Saprospirales</taxon>
        <taxon>Saprospiraceae</taxon>
        <taxon>Aureispira</taxon>
    </lineage>
</organism>
<keyword evidence="3" id="KW-1185">Reference proteome</keyword>
<gene>
    <name evidence="2" type="ORF">AsAng_0013260</name>
</gene>
<dbReference type="EMBL" id="AP026867">
    <property type="protein sequence ID" value="BDS10617.1"/>
    <property type="molecule type" value="Genomic_DNA"/>
</dbReference>
<reference evidence="2" key="1">
    <citation type="submission" date="2022-09" db="EMBL/GenBank/DDBJ databases">
        <title>Aureispira anguillicida sp. nov., isolated from Leptocephalus of Japanese eel Anguilla japonica.</title>
        <authorList>
            <person name="Yuasa K."/>
            <person name="Mekata T."/>
            <person name="Ikunari K."/>
        </authorList>
    </citation>
    <scope>NUCLEOTIDE SEQUENCE</scope>
    <source>
        <strain evidence="2">EL160426</strain>
    </source>
</reference>
<dbReference type="AlphaFoldDB" id="A0A916DRT6"/>
<sequence length="152" mass="17691">MLNIQPYSSEYKEQCLVVFKSNIPQYFLLEELKEFSDWLDQKASDGRYYIALQQDVVVACGGYFCDKNRNKLGLSWGMVHVNLQGTGIGTRLTQYRIQKMMAEFPNETYMIDTSQHTFGFYQKLGFVTKEITPNGFGEGMDKYYMEFVHHNG</sequence>
<dbReference type="Pfam" id="PF13508">
    <property type="entry name" value="Acetyltransf_7"/>
    <property type="match status" value="1"/>
</dbReference>